<dbReference type="SUPFAM" id="SSF81383">
    <property type="entry name" value="F-box domain"/>
    <property type="match status" value="1"/>
</dbReference>
<protein>
    <recommendedName>
        <fullName evidence="1">F-box domain-containing protein</fullName>
    </recommendedName>
</protein>
<dbReference type="SMART" id="SM00256">
    <property type="entry name" value="FBOX"/>
    <property type="match status" value="1"/>
</dbReference>
<reference evidence="2" key="2">
    <citation type="submission" date="2012-05" db="EMBL/GenBank/DDBJ databases">
        <title>Annotation of the Genome Sequence of Fusarium oxysporum HDV247.</title>
        <authorList>
            <consortium name="The Broad Institute Genomics Platform"/>
            <person name="Ma L.-J."/>
            <person name="Corby-Kistler H."/>
            <person name="Broz K."/>
            <person name="Gale L.R."/>
            <person name="Jonkers W."/>
            <person name="O'Donnell K."/>
            <person name="Ploetz R."/>
            <person name="Steinberg C."/>
            <person name="Schwartz D.C."/>
            <person name="VanEtten H."/>
            <person name="Zhou S."/>
            <person name="Young S.K."/>
            <person name="Zeng Q."/>
            <person name="Gargeya S."/>
            <person name="Fitzgerald M."/>
            <person name="Abouelleil A."/>
            <person name="Alvarado L."/>
            <person name="Chapman S.B."/>
            <person name="Gainer-Dewar J."/>
            <person name="Goldberg J."/>
            <person name="Griggs A."/>
            <person name="Gujja S."/>
            <person name="Hansen M."/>
            <person name="Howarth C."/>
            <person name="Imamovic A."/>
            <person name="Ireland A."/>
            <person name="Larimer J."/>
            <person name="McCowan C."/>
            <person name="Murphy C."/>
            <person name="Pearson M."/>
            <person name="Poon T.W."/>
            <person name="Priest M."/>
            <person name="Roberts A."/>
            <person name="Saif S."/>
            <person name="Shea T."/>
            <person name="Sykes S."/>
            <person name="Wortman J."/>
            <person name="Nusbaum C."/>
            <person name="Birren B."/>
        </authorList>
    </citation>
    <scope>NUCLEOTIDE SEQUENCE</scope>
    <source>
        <strain evidence="2">HDV247</strain>
    </source>
</reference>
<dbReference type="Pfam" id="PF00646">
    <property type="entry name" value="F-box"/>
    <property type="match status" value="1"/>
</dbReference>
<organism evidence="2">
    <name type="scientific">Fusarium oxysporum f. sp. pisi HDV247</name>
    <dbReference type="NCBI Taxonomy" id="1080344"/>
    <lineage>
        <taxon>Eukaryota</taxon>
        <taxon>Fungi</taxon>
        <taxon>Dikarya</taxon>
        <taxon>Ascomycota</taxon>
        <taxon>Pezizomycotina</taxon>
        <taxon>Sordariomycetes</taxon>
        <taxon>Hypocreomycetidae</taxon>
        <taxon>Hypocreales</taxon>
        <taxon>Nectriaceae</taxon>
        <taxon>Fusarium</taxon>
        <taxon>Fusarium oxysporum species complex</taxon>
    </lineage>
</organism>
<proteinExistence type="predicted"/>
<dbReference type="AlphaFoldDB" id="W9NDT3"/>
<gene>
    <name evidence="2" type="ORF">FOVG_17741</name>
</gene>
<dbReference type="OrthoDB" id="5281164at2759"/>
<evidence type="ECO:0000259" key="1">
    <source>
        <dbReference type="PROSITE" id="PS50181"/>
    </source>
</evidence>
<feature type="domain" description="F-box" evidence="1">
    <location>
        <begin position="7"/>
        <end position="44"/>
    </location>
</feature>
<dbReference type="PROSITE" id="PS50181">
    <property type="entry name" value="FBOX"/>
    <property type="match status" value="1"/>
</dbReference>
<evidence type="ECO:0000313" key="2">
    <source>
        <dbReference type="EMBL" id="EXA30913.1"/>
    </source>
</evidence>
<dbReference type="InterPro" id="IPR001810">
    <property type="entry name" value="F-box_dom"/>
</dbReference>
<name>W9NDT3_FUSOX</name>
<reference evidence="2" key="1">
    <citation type="submission" date="2011-10" db="EMBL/GenBank/DDBJ databases">
        <title>The Genome Sequence of Fusarium oxysporum HDV247.</title>
        <authorList>
            <consortium name="The Broad Institute Genome Sequencing Platform"/>
            <person name="Ma L.-J."/>
            <person name="Gale L.R."/>
            <person name="Schwartz D.C."/>
            <person name="Zhou S."/>
            <person name="Corby-Kistler H."/>
            <person name="Young S.K."/>
            <person name="Zeng Q."/>
            <person name="Gargeya S."/>
            <person name="Fitzgerald M."/>
            <person name="Haas B."/>
            <person name="Abouelleil A."/>
            <person name="Alvarado L."/>
            <person name="Arachchi H.M."/>
            <person name="Berlin A."/>
            <person name="Brown A."/>
            <person name="Chapman S.B."/>
            <person name="Chen Z."/>
            <person name="Dunbar C."/>
            <person name="Freedman E."/>
            <person name="Gearin G."/>
            <person name="Goldberg J."/>
            <person name="Griggs A."/>
            <person name="Gujja S."/>
            <person name="Heiman D."/>
            <person name="Howarth C."/>
            <person name="Larson L."/>
            <person name="Lui A."/>
            <person name="MacDonald P.J.P."/>
            <person name="Montmayeur A."/>
            <person name="Murphy C."/>
            <person name="Neiman D."/>
            <person name="Pearson M."/>
            <person name="Priest M."/>
            <person name="Roberts A."/>
            <person name="Saif S."/>
            <person name="Shea T."/>
            <person name="Shenoy N."/>
            <person name="Sisk P."/>
            <person name="Stolte C."/>
            <person name="Sykes S."/>
            <person name="Wortman J."/>
            <person name="Nusbaum C."/>
            <person name="Birren B."/>
        </authorList>
    </citation>
    <scope>NUCLEOTIDE SEQUENCE [LARGE SCALE GENOMIC DNA]</scope>
    <source>
        <strain evidence="2">HDV247</strain>
    </source>
</reference>
<dbReference type="HOGENOM" id="CLU_103015_0_0_1"/>
<accession>W9NDT3</accession>
<dbReference type="Proteomes" id="UP000030751">
    <property type="component" value="Unassembled WGS sequence"/>
</dbReference>
<sequence length="202" mass="23345">MSTLSPPLSLSTLPSEIQNAIISLLDSFDRLILRTTSRHFRTIIPITIDDLLTAEQASLLLDMDLFGCYDCLCLRRAACFADNMRKGKRGRNGSRPSSRFCIDCGLNPRPDTTRYTPGMPEDSFDKNRWVCITCWEPVARRRREKEREQQNIRYQQEKVAKAKARAERRARLRELGWVESEIEDMVSDSTTSDEDIWSVYSD</sequence>
<dbReference type="InterPro" id="IPR036047">
    <property type="entry name" value="F-box-like_dom_sf"/>
</dbReference>
<dbReference type="EMBL" id="JH651031">
    <property type="protein sequence ID" value="EXA30913.1"/>
    <property type="molecule type" value="Genomic_DNA"/>
</dbReference>